<protein>
    <submittedName>
        <fullName evidence="3">High mobility group like protein</fullName>
    </submittedName>
</protein>
<dbReference type="EMBL" id="SBIQ01000201">
    <property type="protein sequence ID" value="KAF7682686.1"/>
    <property type="molecule type" value="Genomic_DNA"/>
</dbReference>
<evidence type="ECO:0000256" key="1">
    <source>
        <dbReference type="PROSITE-ProRule" id="PRU00267"/>
    </source>
</evidence>
<dbReference type="InterPro" id="IPR036910">
    <property type="entry name" value="HMG_box_dom_sf"/>
</dbReference>
<gene>
    <name evidence="3" type="primary">EF1_1</name>
    <name evidence="3" type="ORF">TCON_2096</name>
</gene>
<dbReference type="PROSITE" id="PS50118">
    <property type="entry name" value="HMG_BOX_2"/>
    <property type="match status" value="1"/>
</dbReference>
<feature type="domain" description="HMG box" evidence="2">
    <location>
        <begin position="63"/>
        <end position="126"/>
    </location>
</feature>
<dbReference type="SMART" id="SM00398">
    <property type="entry name" value="HMG"/>
    <property type="match status" value="1"/>
</dbReference>
<dbReference type="Pfam" id="PF00505">
    <property type="entry name" value="HMG_box"/>
    <property type="match status" value="1"/>
</dbReference>
<comment type="caution">
    <text evidence="3">The sequence shown here is derived from an EMBL/GenBank/DDBJ whole genome shotgun (WGS) entry which is preliminary data.</text>
</comment>
<dbReference type="Proteomes" id="UP001516464">
    <property type="component" value="Unassembled WGS sequence"/>
</dbReference>
<sequence>MNLREKRFNSHIKKLGQLFGITSDIFNSILTGKEINPETENIIKRKYRDPVATKNLRRDVRIKLKRMSGYIMFSKENRPKVVAETPGMPPADVMITLATLWRELPKEKKAEYSKKAKEYNKNINKE</sequence>
<proteinExistence type="predicted"/>
<dbReference type="CDD" id="cd00084">
    <property type="entry name" value="HMG-box_SF"/>
    <property type="match status" value="1"/>
</dbReference>
<name>A0ABQ7HX05_9MICR</name>
<keyword evidence="1" id="KW-0238">DNA-binding</keyword>
<keyword evidence="4" id="KW-1185">Reference proteome</keyword>
<evidence type="ECO:0000259" key="2">
    <source>
        <dbReference type="PROSITE" id="PS50118"/>
    </source>
</evidence>
<organism evidence="3 4">
    <name type="scientific">Astathelohania contejeani</name>
    <dbReference type="NCBI Taxonomy" id="164912"/>
    <lineage>
        <taxon>Eukaryota</taxon>
        <taxon>Fungi</taxon>
        <taxon>Fungi incertae sedis</taxon>
        <taxon>Microsporidia</taxon>
        <taxon>Astathelohaniidae</taxon>
        <taxon>Astathelohania</taxon>
    </lineage>
</organism>
<evidence type="ECO:0000313" key="3">
    <source>
        <dbReference type="EMBL" id="KAF7682686.1"/>
    </source>
</evidence>
<feature type="DNA-binding region" description="HMG box" evidence="1">
    <location>
        <begin position="63"/>
        <end position="126"/>
    </location>
</feature>
<evidence type="ECO:0000313" key="4">
    <source>
        <dbReference type="Proteomes" id="UP001516464"/>
    </source>
</evidence>
<dbReference type="SUPFAM" id="SSF47095">
    <property type="entry name" value="HMG-box"/>
    <property type="match status" value="1"/>
</dbReference>
<accession>A0ABQ7HX05</accession>
<reference evidence="3 4" key="1">
    <citation type="submission" date="2019-01" db="EMBL/GenBank/DDBJ databases">
        <title>Genomes sequencing and comparative genomics of infectious freshwater microsporidia, Cucumispora dikerogammari and Thelohania contejeani.</title>
        <authorList>
            <person name="Cormier A."/>
            <person name="Giraud I."/>
            <person name="Wattier R."/>
            <person name="Teixeira M."/>
            <person name="Grandjean F."/>
            <person name="Rigaud T."/>
            <person name="Cordaux R."/>
        </authorList>
    </citation>
    <scope>NUCLEOTIDE SEQUENCE [LARGE SCALE GENOMIC DNA]</scope>
    <source>
        <strain evidence="3">T1</strain>
        <tissue evidence="3">Spores</tissue>
    </source>
</reference>
<dbReference type="InterPro" id="IPR009071">
    <property type="entry name" value="HMG_box_dom"/>
</dbReference>
<dbReference type="Gene3D" id="1.10.30.10">
    <property type="entry name" value="High mobility group box domain"/>
    <property type="match status" value="1"/>
</dbReference>
<keyword evidence="1" id="KW-0539">Nucleus</keyword>